<dbReference type="Proteomes" id="UP000887540">
    <property type="component" value="Unplaced"/>
</dbReference>
<dbReference type="WBParaSite" id="ACRNAN_scaffold526.g20798.t1">
    <property type="protein sequence ID" value="ACRNAN_scaffold526.g20798.t1"/>
    <property type="gene ID" value="ACRNAN_scaffold526.g20798"/>
</dbReference>
<accession>A0A914E2M7</accession>
<keyword evidence="1" id="KW-1133">Transmembrane helix</keyword>
<evidence type="ECO:0000313" key="3">
    <source>
        <dbReference type="WBParaSite" id="ACRNAN_scaffold526.g20798.t1"/>
    </source>
</evidence>
<evidence type="ECO:0000313" key="2">
    <source>
        <dbReference type="Proteomes" id="UP000887540"/>
    </source>
</evidence>
<sequence>MSSQLNWALMAQAISLLSASVLPLLTTIYTKIMKNDAVNSIALAMLIFSWIPWINPLLTICVVGQLVDSDTWLNGQLIDSNSWPIRELVDSDSSRLE</sequence>
<proteinExistence type="predicted"/>
<dbReference type="AlphaFoldDB" id="A0A914E2M7"/>
<reference evidence="3" key="1">
    <citation type="submission" date="2022-11" db="UniProtKB">
        <authorList>
            <consortium name="WormBaseParasite"/>
        </authorList>
    </citation>
    <scope>IDENTIFICATION</scope>
</reference>
<evidence type="ECO:0000256" key="1">
    <source>
        <dbReference type="SAM" id="Phobius"/>
    </source>
</evidence>
<feature type="transmembrane region" description="Helical" evidence="1">
    <location>
        <begin position="41"/>
        <end position="67"/>
    </location>
</feature>
<protein>
    <submittedName>
        <fullName evidence="3">Uncharacterized protein</fullName>
    </submittedName>
</protein>
<keyword evidence="1" id="KW-0472">Membrane</keyword>
<name>A0A914E2M7_9BILA</name>
<keyword evidence="1" id="KW-0812">Transmembrane</keyword>
<organism evidence="2 3">
    <name type="scientific">Acrobeloides nanus</name>
    <dbReference type="NCBI Taxonomy" id="290746"/>
    <lineage>
        <taxon>Eukaryota</taxon>
        <taxon>Metazoa</taxon>
        <taxon>Ecdysozoa</taxon>
        <taxon>Nematoda</taxon>
        <taxon>Chromadorea</taxon>
        <taxon>Rhabditida</taxon>
        <taxon>Tylenchina</taxon>
        <taxon>Cephalobomorpha</taxon>
        <taxon>Cephaloboidea</taxon>
        <taxon>Cephalobidae</taxon>
        <taxon>Acrobeloides</taxon>
    </lineage>
</organism>
<keyword evidence="2" id="KW-1185">Reference proteome</keyword>
<feature type="transmembrane region" description="Helical" evidence="1">
    <location>
        <begin position="6"/>
        <end position="29"/>
    </location>
</feature>